<reference evidence="2" key="1">
    <citation type="submission" date="2016-10" db="EMBL/GenBank/DDBJ databases">
        <authorList>
            <person name="Varghese N."/>
            <person name="Submissions S."/>
        </authorList>
    </citation>
    <scope>NUCLEOTIDE SEQUENCE [LARGE SCALE GENOMIC DNA]</scope>
    <source>
        <strain evidence="2">DSM 21857</strain>
    </source>
</reference>
<dbReference type="Proteomes" id="UP000242763">
    <property type="component" value="Unassembled WGS sequence"/>
</dbReference>
<keyword evidence="2" id="KW-1185">Reference proteome</keyword>
<accession>A0A1I3RT02</accession>
<organism evidence="1 2">
    <name type="scientific">Aquamicrobium aerolatum DSM 21857</name>
    <dbReference type="NCBI Taxonomy" id="1121003"/>
    <lineage>
        <taxon>Bacteria</taxon>
        <taxon>Pseudomonadati</taxon>
        <taxon>Pseudomonadota</taxon>
        <taxon>Alphaproteobacteria</taxon>
        <taxon>Hyphomicrobiales</taxon>
        <taxon>Phyllobacteriaceae</taxon>
        <taxon>Aerobium</taxon>
    </lineage>
</organism>
<protein>
    <submittedName>
        <fullName evidence="1">Uncharacterized protein</fullName>
    </submittedName>
</protein>
<dbReference type="EMBL" id="FORF01000023">
    <property type="protein sequence ID" value="SFJ49448.1"/>
    <property type="molecule type" value="Genomic_DNA"/>
</dbReference>
<proteinExistence type="predicted"/>
<name>A0A1I3RT02_9HYPH</name>
<gene>
    <name evidence="1" type="ORF">SAMN03080618_03138</name>
</gene>
<evidence type="ECO:0000313" key="1">
    <source>
        <dbReference type="EMBL" id="SFJ49448.1"/>
    </source>
</evidence>
<dbReference type="RefSeq" id="WP_175556748.1">
    <property type="nucleotide sequence ID" value="NZ_FORF01000023.1"/>
</dbReference>
<dbReference type="AlphaFoldDB" id="A0A1I3RT02"/>
<sequence length="47" mass="5195">MELSYRPYRNTGEASTPAALHEAAAAFNYDDSLLRDITDAHEIRALG</sequence>
<evidence type="ECO:0000313" key="2">
    <source>
        <dbReference type="Proteomes" id="UP000242763"/>
    </source>
</evidence>
<dbReference type="STRING" id="1121003.SAMN03080618_03138"/>